<evidence type="ECO:0000313" key="2">
    <source>
        <dbReference type="EMBL" id="KEH24571.1"/>
    </source>
</evidence>
<dbReference type="AlphaFoldDB" id="A0A072U5B5"/>
<dbReference type="Proteomes" id="UP000265566">
    <property type="component" value="Chromosome 7"/>
</dbReference>
<dbReference type="EMBL" id="PSQE01000007">
    <property type="protein sequence ID" value="RHN49423.1"/>
    <property type="molecule type" value="Genomic_DNA"/>
</dbReference>
<dbReference type="InterPro" id="IPR039335">
    <property type="entry name" value="SIB1/2"/>
</dbReference>
<reference evidence="6" key="4">
    <citation type="journal article" date="2018" name="Nat. Plants">
        <title>Whole-genome landscape of Medicago truncatula symbiotic genes.</title>
        <authorList>
            <person name="Pecrix Y."/>
            <person name="Staton S.E."/>
            <person name="Sallet E."/>
            <person name="Lelandais-Briere C."/>
            <person name="Moreau S."/>
            <person name="Carrere S."/>
            <person name="Blein T."/>
            <person name="Jardinaud M.F."/>
            <person name="Latrasse D."/>
            <person name="Zouine M."/>
            <person name="Zahm M."/>
            <person name="Kreplak J."/>
            <person name="Mayjonade B."/>
            <person name="Satge C."/>
            <person name="Perez M."/>
            <person name="Cauet S."/>
            <person name="Marande W."/>
            <person name="Chantry-Darmon C."/>
            <person name="Lopez-Roques C."/>
            <person name="Bouchez O."/>
            <person name="Berard A."/>
            <person name="Debelle F."/>
            <person name="Munos S."/>
            <person name="Bendahmane A."/>
            <person name="Berges H."/>
            <person name="Niebel A."/>
            <person name="Buitink J."/>
            <person name="Frugier F."/>
            <person name="Benhamed M."/>
            <person name="Crespi M."/>
            <person name="Gouzy J."/>
            <person name="Gamas P."/>
        </authorList>
    </citation>
    <scope>NUCLEOTIDE SEQUENCE [LARGE SCALE GENOMIC DNA]</scope>
    <source>
        <strain evidence="6">cv. Jemalong A17</strain>
    </source>
</reference>
<evidence type="ECO:0000313" key="4">
    <source>
        <dbReference type="EnsemblPlants" id="KEH24571"/>
    </source>
</evidence>
<accession>A0A072U5B5</accession>
<evidence type="ECO:0000313" key="3">
    <source>
        <dbReference type="EMBL" id="RHN49423.1"/>
    </source>
</evidence>
<organism evidence="2 5">
    <name type="scientific">Medicago truncatula</name>
    <name type="common">Barrel medic</name>
    <name type="synonym">Medicago tribuloides</name>
    <dbReference type="NCBI Taxonomy" id="3880"/>
    <lineage>
        <taxon>Eukaryota</taxon>
        <taxon>Viridiplantae</taxon>
        <taxon>Streptophyta</taxon>
        <taxon>Embryophyta</taxon>
        <taxon>Tracheophyta</taxon>
        <taxon>Spermatophyta</taxon>
        <taxon>Magnoliopsida</taxon>
        <taxon>eudicotyledons</taxon>
        <taxon>Gunneridae</taxon>
        <taxon>Pentapetalae</taxon>
        <taxon>rosids</taxon>
        <taxon>fabids</taxon>
        <taxon>Fabales</taxon>
        <taxon>Fabaceae</taxon>
        <taxon>Papilionoideae</taxon>
        <taxon>50 kb inversion clade</taxon>
        <taxon>NPAAA clade</taxon>
        <taxon>Hologalegina</taxon>
        <taxon>IRL clade</taxon>
        <taxon>Trifolieae</taxon>
        <taxon>Medicago</taxon>
    </lineage>
</organism>
<name>A0A072U5B5_MEDTR</name>
<proteinExistence type="predicted"/>
<evidence type="ECO:0000313" key="6">
    <source>
        <dbReference type="Proteomes" id="UP000265566"/>
    </source>
</evidence>
<evidence type="ECO:0000259" key="1">
    <source>
        <dbReference type="Pfam" id="PF05678"/>
    </source>
</evidence>
<reference evidence="3" key="5">
    <citation type="journal article" date="2018" name="Nat. Plants">
        <title>Whole-genome landscape of Medicago truncatula symbiotic genes.</title>
        <authorList>
            <person name="Pecrix Y."/>
            <person name="Gamas P."/>
            <person name="Carrere S."/>
        </authorList>
    </citation>
    <scope>NUCLEOTIDE SEQUENCE</scope>
    <source>
        <tissue evidence="3">Leaves</tissue>
    </source>
</reference>
<evidence type="ECO:0000313" key="5">
    <source>
        <dbReference type="Proteomes" id="UP000002051"/>
    </source>
</evidence>
<reference evidence="2 5" key="1">
    <citation type="journal article" date="2011" name="Nature">
        <title>The Medicago genome provides insight into the evolution of rhizobial symbioses.</title>
        <authorList>
            <person name="Young N.D."/>
            <person name="Debelle F."/>
            <person name="Oldroyd G.E."/>
            <person name="Geurts R."/>
            <person name="Cannon S.B."/>
            <person name="Udvardi M.K."/>
            <person name="Benedito V.A."/>
            <person name="Mayer K.F."/>
            <person name="Gouzy J."/>
            <person name="Schoof H."/>
            <person name="Van de Peer Y."/>
            <person name="Proost S."/>
            <person name="Cook D.R."/>
            <person name="Meyers B.C."/>
            <person name="Spannagl M."/>
            <person name="Cheung F."/>
            <person name="De Mita S."/>
            <person name="Krishnakumar V."/>
            <person name="Gundlach H."/>
            <person name="Zhou S."/>
            <person name="Mudge J."/>
            <person name="Bharti A.K."/>
            <person name="Murray J.D."/>
            <person name="Naoumkina M.A."/>
            <person name="Rosen B."/>
            <person name="Silverstein K.A."/>
            <person name="Tang H."/>
            <person name="Rombauts S."/>
            <person name="Zhao P.X."/>
            <person name="Zhou P."/>
            <person name="Barbe V."/>
            <person name="Bardou P."/>
            <person name="Bechner M."/>
            <person name="Bellec A."/>
            <person name="Berger A."/>
            <person name="Berges H."/>
            <person name="Bidwell S."/>
            <person name="Bisseling T."/>
            <person name="Choisne N."/>
            <person name="Couloux A."/>
            <person name="Denny R."/>
            <person name="Deshpande S."/>
            <person name="Dai X."/>
            <person name="Doyle J.J."/>
            <person name="Dudez A.M."/>
            <person name="Farmer A.D."/>
            <person name="Fouteau S."/>
            <person name="Franken C."/>
            <person name="Gibelin C."/>
            <person name="Gish J."/>
            <person name="Goldstein S."/>
            <person name="Gonzalez A.J."/>
            <person name="Green P.J."/>
            <person name="Hallab A."/>
            <person name="Hartog M."/>
            <person name="Hua A."/>
            <person name="Humphray S.J."/>
            <person name="Jeong D.H."/>
            <person name="Jing Y."/>
            <person name="Jocker A."/>
            <person name="Kenton S.M."/>
            <person name="Kim D.J."/>
            <person name="Klee K."/>
            <person name="Lai H."/>
            <person name="Lang C."/>
            <person name="Lin S."/>
            <person name="Macmil S.L."/>
            <person name="Magdelenat G."/>
            <person name="Matthews L."/>
            <person name="McCorrison J."/>
            <person name="Monaghan E.L."/>
            <person name="Mun J.H."/>
            <person name="Najar F.Z."/>
            <person name="Nicholson C."/>
            <person name="Noirot C."/>
            <person name="O'Bleness M."/>
            <person name="Paule C.R."/>
            <person name="Poulain J."/>
            <person name="Prion F."/>
            <person name="Qin B."/>
            <person name="Qu C."/>
            <person name="Retzel E.F."/>
            <person name="Riddle C."/>
            <person name="Sallet E."/>
            <person name="Samain S."/>
            <person name="Samson N."/>
            <person name="Sanders I."/>
            <person name="Saurat O."/>
            <person name="Scarpelli C."/>
            <person name="Schiex T."/>
            <person name="Segurens B."/>
            <person name="Severin A.J."/>
            <person name="Sherrier D.J."/>
            <person name="Shi R."/>
            <person name="Sims S."/>
            <person name="Singer S.R."/>
            <person name="Sinharoy S."/>
            <person name="Sterck L."/>
            <person name="Viollet A."/>
            <person name="Wang B.B."/>
            <person name="Wang K."/>
            <person name="Wang M."/>
            <person name="Wang X."/>
            <person name="Warfsmann J."/>
            <person name="Weissenbach J."/>
            <person name="White D.D."/>
            <person name="White J.D."/>
            <person name="Wiley G.B."/>
            <person name="Wincker P."/>
            <person name="Xing Y."/>
            <person name="Yang L."/>
            <person name="Yao Z."/>
            <person name="Ying F."/>
            <person name="Zhai J."/>
            <person name="Zhou L."/>
            <person name="Zuber A."/>
            <person name="Denarie J."/>
            <person name="Dixon R.A."/>
            <person name="May G.D."/>
            <person name="Schwartz D.C."/>
            <person name="Rogers J."/>
            <person name="Quetier F."/>
            <person name="Town C.D."/>
            <person name="Roe B.A."/>
        </authorList>
    </citation>
    <scope>NUCLEOTIDE SEQUENCE [LARGE SCALE GENOMIC DNA]</scope>
    <source>
        <strain evidence="2">A17</strain>
        <strain evidence="4 5">cv. Jemalong A17</strain>
    </source>
</reference>
<gene>
    <name evidence="2" type="ordered locus">MTR_7g115420</name>
    <name evidence="3" type="ORF">MtrunA17_Chr7g0274351</name>
</gene>
<dbReference type="PANTHER" id="PTHR33624">
    <property type="entry name" value="SIGMA FACTOR BINDING PROTEIN 1, CHLOROPLASTIC"/>
    <property type="match status" value="1"/>
</dbReference>
<protein>
    <submittedName>
        <fullName evidence="2">VQ motif protein</fullName>
    </submittedName>
</protein>
<dbReference type="EMBL" id="CM001223">
    <property type="protein sequence ID" value="KEH24571.1"/>
    <property type="molecule type" value="Genomic_DNA"/>
</dbReference>
<feature type="domain" description="VQ" evidence="1">
    <location>
        <begin position="40"/>
        <end position="56"/>
    </location>
</feature>
<dbReference type="EnsemblPlants" id="KEH24571">
    <property type="protein sequence ID" value="KEH24571"/>
    <property type="gene ID" value="MTR_7g115420"/>
</dbReference>
<dbReference type="Gramene" id="rna44251">
    <property type="protein sequence ID" value="RHN49423.1"/>
    <property type="gene ID" value="gene44251"/>
</dbReference>
<reference evidence="4" key="3">
    <citation type="submission" date="2015-04" db="UniProtKB">
        <authorList>
            <consortium name="EnsemblPlants"/>
        </authorList>
    </citation>
    <scope>IDENTIFICATION</scope>
    <source>
        <strain evidence="4">cv. Jemalong A17</strain>
    </source>
</reference>
<reference evidence="2 5" key="2">
    <citation type="journal article" date="2014" name="BMC Genomics">
        <title>An improved genome release (version Mt4.0) for the model legume Medicago truncatula.</title>
        <authorList>
            <person name="Tang H."/>
            <person name="Krishnakumar V."/>
            <person name="Bidwell S."/>
            <person name="Rosen B."/>
            <person name="Chan A."/>
            <person name="Zhou S."/>
            <person name="Gentzbittel L."/>
            <person name="Childs K.L."/>
            <person name="Yandell M."/>
            <person name="Gundlach H."/>
            <person name="Mayer K.F."/>
            <person name="Schwartz D.C."/>
            <person name="Town C.D."/>
        </authorList>
    </citation>
    <scope>GENOME REANNOTATION</scope>
    <source>
        <strain evidence="2">A17</strain>
        <strain evidence="4 5">cv. Jemalong A17</strain>
    </source>
</reference>
<sequence length="122" mass="13954">MGKLSSNDSKHHQKAIHKTLKKTVKVTYISNPILLRDCHASEFRSLVQHLTGKNSNNFTHQSIPLHMHNDHLDHPPLTIAATSAEDVSTTYYNRSMDSVKFDVIDYFWKEVAICFPLTYAIT</sequence>
<dbReference type="Proteomes" id="UP000002051">
    <property type="component" value="Unassembled WGS sequence"/>
</dbReference>
<keyword evidence="5" id="KW-1185">Reference proteome</keyword>
<dbReference type="Pfam" id="PF05678">
    <property type="entry name" value="VQ"/>
    <property type="match status" value="1"/>
</dbReference>
<dbReference type="PANTHER" id="PTHR33624:SF17">
    <property type="entry name" value="OS07G0687400 PROTEIN"/>
    <property type="match status" value="1"/>
</dbReference>
<dbReference type="HOGENOM" id="CLU_165033_0_0_1"/>
<dbReference type="InterPro" id="IPR008889">
    <property type="entry name" value="VQ"/>
</dbReference>